<dbReference type="EMBL" id="BJYG01000065">
    <property type="protein sequence ID" value="GEN65006.1"/>
    <property type="molecule type" value="Genomic_DNA"/>
</dbReference>
<dbReference type="GO" id="GO:0016787">
    <property type="term" value="F:hydrolase activity"/>
    <property type="evidence" value="ECO:0007669"/>
    <property type="project" value="UniProtKB-KW"/>
</dbReference>
<dbReference type="SUPFAM" id="SSF55811">
    <property type="entry name" value="Nudix"/>
    <property type="match status" value="1"/>
</dbReference>
<dbReference type="Pfam" id="PF00293">
    <property type="entry name" value="NUDIX"/>
    <property type="match status" value="1"/>
</dbReference>
<evidence type="ECO:0000313" key="4">
    <source>
        <dbReference type="EMBL" id="GEN65006.1"/>
    </source>
</evidence>
<name>A0A511XQ36_9PROT</name>
<comment type="cofactor">
    <cofactor evidence="1">
        <name>Mg(2+)</name>
        <dbReference type="ChEBI" id="CHEBI:18420"/>
    </cofactor>
</comment>
<feature type="domain" description="Nudix hydrolase" evidence="3">
    <location>
        <begin position="73"/>
        <end position="201"/>
    </location>
</feature>
<dbReference type="CDD" id="cd04672">
    <property type="entry name" value="NUDIX_CDP-Chase_like"/>
    <property type="match status" value="1"/>
</dbReference>
<organism evidence="4 5">
    <name type="scientific">Acetobacter oeni</name>
    <dbReference type="NCBI Taxonomy" id="304077"/>
    <lineage>
        <taxon>Bacteria</taxon>
        <taxon>Pseudomonadati</taxon>
        <taxon>Pseudomonadota</taxon>
        <taxon>Alphaproteobacteria</taxon>
        <taxon>Acetobacterales</taxon>
        <taxon>Acetobacteraceae</taxon>
        <taxon>Acetobacter</taxon>
    </lineage>
</organism>
<evidence type="ECO:0000256" key="2">
    <source>
        <dbReference type="ARBA" id="ARBA00022801"/>
    </source>
</evidence>
<evidence type="ECO:0000259" key="3">
    <source>
        <dbReference type="PROSITE" id="PS51462"/>
    </source>
</evidence>
<sequence>MSENLSAREPDWLVWARELQAIAQTGLAFTQDQYDRERYVALRDLSARIFASHTETSAERIVALFAGETGYATPKIDVRAAVFDQEDRLLMVRETADRDRWTLPGGWADTNVTAAENAAKEVLEESGYQVAVVKLAALWDRTRQAHPNGVFSCYKLFFLCEVTGGAPATSIETSAVGWFRENEIPEDLSVGRVLPGQIRRMFEHRRAPQLPTDFE</sequence>
<dbReference type="OrthoDB" id="8480561at2"/>
<dbReference type="PANTHER" id="PTHR43046">
    <property type="entry name" value="GDP-MANNOSE MANNOSYL HYDROLASE"/>
    <property type="match status" value="1"/>
</dbReference>
<dbReference type="Pfam" id="PF12535">
    <property type="entry name" value="Nudix_N"/>
    <property type="match status" value="1"/>
</dbReference>
<dbReference type="InterPro" id="IPR015797">
    <property type="entry name" value="NUDIX_hydrolase-like_dom_sf"/>
</dbReference>
<evidence type="ECO:0000313" key="5">
    <source>
        <dbReference type="Proteomes" id="UP000321746"/>
    </source>
</evidence>
<dbReference type="Proteomes" id="UP000321746">
    <property type="component" value="Unassembled WGS sequence"/>
</dbReference>
<gene>
    <name evidence="4" type="ORF">AOE01nite_32300</name>
</gene>
<evidence type="ECO:0000256" key="1">
    <source>
        <dbReference type="ARBA" id="ARBA00001946"/>
    </source>
</evidence>
<keyword evidence="5" id="KW-1185">Reference proteome</keyword>
<accession>A0A511XQ36</accession>
<reference evidence="4 5" key="1">
    <citation type="submission" date="2019-07" db="EMBL/GenBank/DDBJ databases">
        <title>Whole genome shotgun sequence of Acetobacter oeni NBRC 105207.</title>
        <authorList>
            <person name="Hosoyama A."/>
            <person name="Uohara A."/>
            <person name="Ohji S."/>
            <person name="Ichikawa N."/>
        </authorList>
    </citation>
    <scope>NUCLEOTIDE SEQUENCE [LARGE SCALE GENOMIC DNA]</scope>
    <source>
        <strain evidence="4 5">NBRC 105207</strain>
    </source>
</reference>
<comment type="caution">
    <text evidence="4">The sequence shown here is derived from an EMBL/GenBank/DDBJ whole genome shotgun (WGS) entry which is preliminary data.</text>
</comment>
<dbReference type="AlphaFoldDB" id="A0A511XQ36"/>
<dbReference type="Gene3D" id="3.90.79.10">
    <property type="entry name" value="Nucleoside Triphosphate Pyrophosphohydrolase"/>
    <property type="match status" value="1"/>
</dbReference>
<dbReference type="InterPro" id="IPR059176">
    <property type="entry name" value="UDP-X_N"/>
</dbReference>
<dbReference type="Gene3D" id="6.10.250.1120">
    <property type="match status" value="1"/>
</dbReference>
<proteinExistence type="predicted"/>
<dbReference type="PROSITE" id="PS51462">
    <property type="entry name" value="NUDIX"/>
    <property type="match status" value="1"/>
</dbReference>
<keyword evidence="2" id="KW-0378">Hydrolase</keyword>
<dbReference type="PANTHER" id="PTHR43046:SF16">
    <property type="entry name" value="ADP-RIBOSE PYROPHOSPHATASE YJHB-RELATED"/>
    <property type="match status" value="1"/>
</dbReference>
<dbReference type="InterPro" id="IPR000086">
    <property type="entry name" value="NUDIX_hydrolase_dom"/>
</dbReference>
<dbReference type="RefSeq" id="WP_146892461.1">
    <property type="nucleotide sequence ID" value="NZ_BJYG01000065.1"/>
</dbReference>
<protein>
    <submittedName>
        <fullName evidence="4">ADP-ribose pyrophosphatase</fullName>
    </submittedName>
</protein>